<gene>
    <name evidence="5" type="ORF">BN1204_051040</name>
    <name evidence="4" type="ORF">NCLIV_051040</name>
</gene>
<dbReference type="InParanoid" id="F0VKS6"/>
<dbReference type="AlphaFoldDB" id="F0VKS6"/>
<evidence type="ECO:0000256" key="1">
    <source>
        <dbReference type="SAM" id="Coils"/>
    </source>
</evidence>
<accession>F0VKS6</accession>
<dbReference type="eggNOG" id="ENOG502QZT0">
    <property type="taxonomic scope" value="Eukaryota"/>
</dbReference>
<feature type="signal peptide" evidence="3">
    <location>
        <begin position="1"/>
        <end position="18"/>
    </location>
</feature>
<evidence type="ECO:0000256" key="2">
    <source>
        <dbReference type="SAM" id="MobiDB-lite"/>
    </source>
</evidence>
<evidence type="ECO:0000313" key="6">
    <source>
        <dbReference type="Proteomes" id="UP000007494"/>
    </source>
</evidence>
<reference evidence="4" key="2">
    <citation type="submission" date="2011-03" db="EMBL/GenBank/DDBJ databases">
        <title>Comparative genomics and transcriptomics of Neospora caninum and Toxoplasma gondii.</title>
        <authorList>
            <person name="Reid A.J."/>
            <person name="Sohal A."/>
            <person name="Harris D."/>
            <person name="Quail M."/>
            <person name="Sanders M."/>
            <person name="Berriman M."/>
            <person name="Wastling J.M."/>
            <person name="Pain A."/>
        </authorList>
    </citation>
    <scope>NUCLEOTIDE SEQUENCE</scope>
    <source>
        <strain evidence="4">Liverpool</strain>
    </source>
</reference>
<sequence length="269" mass="30769">MRFLLLALLASSLAVARGEPTPAADSSEAKRPDADRSEAKRPDAYRSEAKRPDAYRSEAKRPAVSDQAGLGYMYEYKKASASLVEMWRNYSRLDHAVRHLLRDYNVAVKQQRYRELVQRMARRQQQLELMMEQHKRGELSRHVVRAEITSLKELKQQLTVEFQELERLPSEQHPEKLLELIEFHETPVDLSSALRSENASLLRKSLKECSKLLHKLAKRQQEVSLLLKSLKYQANSSVHGVFVAQSAAIGNVFDPEAPLSIHMPVGKKM</sequence>
<dbReference type="RefSeq" id="XP_003884707.1">
    <property type="nucleotide sequence ID" value="XM_003884658.1"/>
</dbReference>
<dbReference type="OMA" id="YEYKKAS"/>
<feature type="compositionally biased region" description="Basic and acidic residues" evidence="2">
    <location>
        <begin position="27"/>
        <end position="62"/>
    </location>
</feature>
<dbReference type="EMBL" id="LN714485">
    <property type="protein sequence ID" value="CEL69393.1"/>
    <property type="molecule type" value="Genomic_DNA"/>
</dbReference>
<dbReference type="OrthoDB" id="347660at2759"/>
<dbReference type="EMBL" id="FR823391">
    <property type="protein sequence ID" value="CBZ54677.1"/>
    <property type="molecule type" value="Genomic_DNA"/>
</dbReference>
<keyword evidence="1" id="KW-0175">Coiled coil</keyword>
<dbReference type="GeneID" id="13446382"/>
<organism evidence="4 6">
    <name type="scientific">Neospora caninum (strain Liverpool)</name>
    <dbReference type="NCBI Taxonomy" id="572307"/>
    <lineage>
        <taxon>Eukaryota</taxon>
        <taxon>Sar</taxon>
        <taxon>Alveolata</taxon>
        <taxon>Apicomplexa</taxon>
        <taxon>Conoidasida</taxon>
        <taxon>Coccidia</taxon>
        <taxon>Eucoccidiorida</taxon>
        <taxon>Eimeriorina</taxon>
        <taxon>Sarcocystidae</taxon>
        <taxon>Neospora</taxon>
    </lineage>
</organism>
<reference evidence="4" key="1">
    <citation type="submission" date="2011-02" db="EMBL/GenBank/DDBJ databases">
        <authorList>
            <person name="Aslett M."/>
        </authorList>
    </citation>
    <scope>NUCLEOTIDE SEQUENCE</scope>
    <source>
        <strain evidence="4">Liverpool</strain>
    </source>
</reference>
<feature type="region of interest" description="Disordered" evidence="2">
    <location>
        <begin position="17"/>
        <end position="62"/>
    </location>
</feature>
<protein>
    <submittedName>
        <fullName evidence="4">Uncharacterized protein</fullName>
    </submittedName>
</protein>
<dbReference type="VEuPathDB" id="ToxoDB:NCLIV_051040"/>
<evidence type="ECO:0000313" key="5">
    <source>
        <dbReference type="EMBL" id="CEL69393.1"/>
    </source>
</evidence>
<name>F0VKS6_NEOCL</name>
<dbReference type="Proteomes" id="UP000007494">
    <property type="component" value="Chromosome X"/>
</dbReference>
<reference evidence="6" key="3">
    <citation type="journal article" date="2012" name="PLoS Pathog.">
        <title>Comparative genomics of the apicomplexan parasites Toxoplasma gondii and Neospora caninum: Coccidia differing in host range and transmission strategy.</title>
        <authorList>
            <person name="Reid A.J."/>
            <person name="Vermont S.J."/>
            <person name="Cotton J.A."/>
            <person name="Harris D."/>
            <person name="Hill-Cawthorne G.A."/>
            <person name="Konen-Waisman S."/>
            <person name="Latham S.M."/>
            <person name="Mourier T."/>
            <person name="Norton R."/>
            <person name="Quail M.A."/>
            <person name="Sanders M."/>
            <person name="Shanmugam D."/>
            <person name="Sohal A."/>
            <person name="Wasmuth J.D."/>
            <person name="Brunk B."/>
            <person name="Grigg M.E."/>
            <person name="Howard J.C."/>
            <person name="Parkinson J."/>
            <person name="Roos D.S."/>
            <person name="Trees A.J."/>
            <person name="Berriman M."/>
            <person name="Pain A."/>
            <person name="Wastling J.M."/>
        </authorList>
    </citation>
    <scope>NUCLEOTIDE SEQUENCE [LARGE SCALE GENOMIC DNA]</scope>
    <source>
        <strain evidence="6">Liverpool</strain>
    </source>
</reference>
<feature type="chain" id="PRO_5007655221" evidence="3">
    <location>
        <begin position="19"/>
        <end position="269"/>
    </location>
</feature>
<proteinExistence type="predicted"/>
<keyword evidence="3" id="KW-0732">Signal</keyword>
<feature type="coiled-coil region" evidence="1">
    <location>
        <begin position="113"/>
        <end position="168"/>
    </location>
</feature>
<reference evidence="5" key="4">
    <citation type="journal article" date="2015" name="PLoS ONE">
        <title>Comprehensive Evaluation of Toxoplasma gondii VEG and Neospora caninum LIV Genomes with Tachyzoite Stage Transcriptome and Proteome Defines Novel Transcript Features.</title>
        <authorList>
            <person name="Ramaprasad A."/>
            <person name="Mourier T."/>
            <person name="Naeem R."/>
            <person name="Malas T.B."/>
            <person name="Moussa E."/>
            <person name="Panigrahi A."/>
            <person name="Vermont S.J."/>
            <person name="Otto T.D."/>
            <person name="Wastling J."/>
            <person name="Pain A."/>
        </authorList>
    </citation>
    <scope>NUCLEOTIDE SEQUENCE</scope>
    <source>
        <strain evidence="5">Liverpool</strain>
    </source>
</reference>
<evidence type="ECO:0000256" key="3">
    <source>
        <dbReference type="SAM" id="SignalP"/>
    </source>
</evidence>
<evidence type="ECO:0000313" key="4">
    <source>
        <dbReference type="EMBL" id="CBZ54677.1"/>
    </source>
</evidence>
<keyword evidence="6" id="KW-1185">Reference proteome</keyword>